<dbReference type="EMBL" id="CAJZBQ010000002">
    <property type="protein sequence ID" value="CAG9310282.1"/>
    <property type="molecule type" value="Genomic_DNA"/>
</dbReference>
<keyword evidence="3" id="KW-1185">Reference proteome</keyword>
<keyword evidence="1" id="KW-0472">Membrane</keyword>
<reference evidence="2" key="1">
    <citation type="submission" date="2021-09" db="EMBL/GenBank/DDBJ databases">
        <authorList>
            <consortium name="AG Swart"/>
            <person name="Singh M."/>
            <person name="Singh A."/>
            <person name="Seah K."/>
            <person name="Emmerich C."/>
        </authorList>
    </citation>
    <scope>NUCLEOTIDE SEQUENCE</scope>
    <source>
        <strain evidence="2">ATCC30299</strain>
    </source>
</reference>
<keyword evidence="1" id="KW-1133">Transmembrane helix</keyword>
<name>A0AAU9IAC5_9CILI</name>
<proteinExistence type="predicted"/>
<organism evidence="2 3">
    <name type="scientific">Blepharisma stoltei</name>
    <dbReference type="NCBI Taxonomy" id="1481888"/>
    <lineage>
        <taxon>Eukaryota</taxon>
        <taxon>Sar</taxon>
        <taxon>Alveolata</taxon>
        <taxon>Ciliophora</taxon>
        <taxon>Postciliodesmatophora</taxon>
        <taxon>Heterotrichea</taxon>
        <taxon>Heterotrichida</taxon>
        <taxon>Blepharismidae</taxon>
        <taxon>Blepharisma</taxon>
    </lineage>
</organism>
<comment type="caution">
    <text evidence="2">The sequence shown here is derived from an EMBL/GenBank/DDBJ whole genome shotgun (WGS) entry which is preliminary data.</text>
</comment>
<evidence type="ECO:0000313" key="2">
    <source>
        <dbReference type="EMBL" id="CAG9310282.1"/>
    </source>
</evidence>
<feature type="transmembrane region" description="Helical" evidence="1">
    <location>
        <begin position="30"/>
        <end position="49"/>
    </location>
</feature>
<keyword evidence="1" id="KW-0812">Transmembrane</keyword>
<evidence type="ECO:0000256" key="1">
    <source>
        <dbReference type="SAM" id="Phobius"/>
    </source>
</evidence>
<dbReference type="Proteomes" id="UP001162131">
    <property type="component" value="Unassembled WGS sequence"/>
</dbReference>
<accession>A0AAU9IAC5</accession>
<dbReference type="AlphaFoldDB" id="A0AAU9IAC5"/>
<evidence type="ECO:0000313" key="3">
    <source>
        <dbReference type="Proteomes" id="UP001162131"/>
    </source>
</evidence>
<protein>
    <submittedName>
        <fullName evidence="2">Uncharacterized protein</fullName>
    </submittedName>
</protein>
<gene>
    <name evidence="2" type="ORF">BSTOLATCC_MIC1624</name>
</gene>
<sequence>MGFHVEFLDFHAWNPSLARGSRSEILATNYNTPLLIGIKIIYTKIIIFIDKKKNLKKKILENLSSKC</sequence>